<reference evidence="4 5" key="1">
    <citation type="submission" date="2018-08" db="EMBL/GenBank/DDBJ databases">
        <title>A genome reference for cultivated species of the human gut microbiota.</title>
        <authorList>
            <person name="Zou Y."/>
            <person name="Xue W."/>
            <person name="Luo G."/>
        </authorList>
    </citation>
    <scope>NUCLEOTIDE SEQUENCE [LARGE SCALE GENOMIC DNA]</scope>
    <source>
        <strain evidence="4 5">AF29-2</strain>
    </source>
</reference>
<proteinExistence type="predicted"/>
<feature type="domain" description="HTH tetR-type" evidence="3">
    <location>
        <begin position="1"/>
        <end position="61"/>
    </location>
</feature>
<sequence length="181" mass="22125">MFTKENIIIAFWEIYREKSINKITIKELMDKAGYHRSVFYTYFKDIYDLLEQEQEDFFVQIDKFLPYILNCFFLNQEDKHTLQKLKAFFSMYAPKLYVLLGEHGDMSFQFKLKEKIRKNIYKFFHLDKNDLKAELAVEFFINGHLNALLYMYKYKDRLSIEDYLEIVRPVINNIFVLKNRQ</sequence>
<organism evidence="4 5">
    <name type="scientific">Megamonas rupellensis</name>
    <dbReference type="NCBI Taxonomy" id="491921"/>
    <lineage>
        <taxon>Bacteria</taxon>
        <taxon>Bacillati</taxon>
        <taxon>Bacillota</taxon>
        <taxon>Negativicutes</taxon>
        <taxon>Selenomonadales</taxon>
        <taxon>Selenomonadaceae</taxon>
        <taxon>Megamonas</taxon>
    </lineage>
</organism>
<dbReference type="Gene3D" id="1.10.357.10">
    <property type="entry name" value="Tetracycline Repressor, domain 2"/>
    <property type="match status" value="1"/>
</dbReference>
<keyword evidence="1 2" id="KW-0238">DNA-binding</keyword>
<dbReference type="InterPro" id="IPR009057">
    <property type="entry name" value="Homeodomain-like_sf"/>
</dbReference>
<dbReference type="GO" id="GO:0003677">
    <property type="term" value="F:DNA binding"/>
    <property type="evidence" value="ECO:0007669"/>
    <property type="project" value="UniProtKB-UniRule"/>
</dbReference>
<evidence type="ECO:0000259" key="3">
    <source>
        <dbReference type="PROSITE" id="PS50977"/>
    </source>
</evidence>
<accession>A0A411ZRJ9</accession>
<comment type="caution">
    <text evidence="4">The sequence shown here is derived from an EMBL/GenBank/DDBJ whole genome shotgun (WGS) entry which is preliminary data.</text>
</comment>
<dbReference type="PROSITE" id="PS50977">
    <property type="entry name" value="HTH_TETR_2"/>
    <property type="match status" value="1"/>
</dbReference>
<gene>
    <name evidence="4" type="ORF">DWZ11_06190</name>
</gene>
<evidence type="ECO:0000313" key="5">
    <source>
        <dbReference type="Proteomes" id="UP000284662"/>
    </source>
</evidence>
<protein>
    <submittedName>
        <fullName evidence="4">TetR/AcrR family transcriptional regulator</fullName>
    </submittedName>
</protein>
<name>A0A411ZRJ9_9FIRM</name>
<evidence type="ECO:0000256" key="1">
    <source>
        <dbReference type="ARBA" id="ARBA00023125"/>
    </source>
</evidence>
<dbReference type="EMBL" id="QRST01000009">
    <property type="protein sequence ID" value="RGQ05486.1"/>
    <property type="molecule type" value="Genomic_DNA"/>
</dbReference>
<dbReference type="InterPro" id="IPR001647">
    <property type="entry name" value="HTH_TetR"/>
</dbReference>
<dbReference type="RefSeq" id="WP_117976451.1">
    <property type="nucleotide sequence ID" value="NZ_QRST01000009.1"/>
</dbReference>
<feature type="DNA-binding region" description="H-T-H motif" evidence="2">
    <location>
        <begin position="24"/>
        <end position="43"/>
    </location>
</feature>
<evidence type="ECO:0000313" key="4">
    <source>
        <dbReference type="EMBL" id="RGQ05486.1"/>
    </source>
</evidence>
<dbReference type="AlphaFoldDB" id="A0A411ZRJ9"/>
<dbReference type="SUPFAM" id="SSF46689">
    <property type="entry name" value="Homeodomain-like"/>
    <property type="match status" value="1"/>
</dbReference>
<dbReference type="Proteomes" id="UP000284662">
    <property type="component" value="Unassembled WGS sequence"/>
</dbReference>
<evidence type="ECO:0000256" key="2">
    <source>
        <dbReference type="PROSITE-ProRule" id="PRU00335"/>
    </source>
</evidence>